<dbReference type="Proteomes" id="UP000218689">
    <property type="component" value="Unassembled WGS sequence"/>
</dbReference>
<name>A0A224XED6_9LACT</name>
<reference evidence="3" key="1">
    <citation type="submission" date="2017-08" db="EMBL/GenBank/DDBJ databases">
        <title>Draft genome sequence of Lactococcus sp. strain Rs-Y01, isolated from the gut of the lower termite Reticulitermes speratus.</title>
        <authorList>
            <person name="Ohkuma M."/>
            <person name="Yuki M."/>
        </authorList>
    </citation>
    <scope>NUCLEOTIDE SEQUENCE [LARGE SCALE GENOMIC DNA]</scope>
    <source>
        <strain evidence="3">Rs-Y01</strain>
    </source>
</reference>
<keyword evidence="1" id="KW-0472">Membrane</keyword>
<keyword evidence="3" id="KW-1185">Reference proteome</keyword>
<evidence type="ECO:0000313" key="2">
    <source>
        <dbReference type="EMBL" id="GAX48454.1"/>
    </source>
</evidence>
<dbReference type="EMBL" id="BEDT01000008">
    <property type="protein sequence ID" value="GAX48454.1"/>
    <property type="molecule type" value="Genomic_DNA"/>
</dbReference>
<sequence length="106" mass="12225">MKNKRKTKGWYILIATMSILFIACVVMQMRPTTRASIRLYGVKDIKVHKLTDDGQVNDFKVARLVLMNGEVINNPTKADIVERRLGTYRTGEEFSRITEFEEGMLN</sequence>
<feature type="transmembrane region" description="Helical" evidence="1">
    <location>
        <begin position="9"/>
        <end position="29"/>
    </location>
</feature>
<comment type="caution">
    <text evidence="2">The sequence shown here is derived from an EMBL/GenBank/DDBJ whole genome shotgun (WGS) entry which is preliminary data.</text>
</comment>
<evidence type="ECO:0000256" key="1">
    <source>
        <dbReference type="SAM" id="Phobius"/>
    </source>
</evidence>
<organism evidence="2 3">
    <name type="scientific">Pseudolactococcus reticulitermitis</name>
    <dbReference type="NCBI Taxonomy" id="2025039"/>
    <lineage>
        <taxon>Bacteria</taxon>
        <taxon>Bacillati</taxon>
        <taxon>Bacillota</taxon>
        <taxon>Bacilli</taxon>
        <taxon>Lactobacillales</taxon>
        <taxon>Streptococcaceae</taxon>
        <taxon>Pseudolactococcus</taxon>
    </lineage>
</organism>
<evidence type="ECO:0000313" key="3">
    <source>
        <dbReference type="Proteomes" id="UP000218689"/>
    </source>
</evidence>
<protein>
    <submittedName>
        <fullName evidence="2">Uncharacterized protein</fullName>
    </submittedName>
</protein>
<proteinExistence type="predicted"/>
<dbReference type="RefSeq" id="WP_094785466.1">
    <property type="nucleotide sequence ID" value="NZ_BEDT01000008.1"/>
</dbReference>
<gene>
    <name evidence="2" type="ORF">RsY01_2083</name>
</gene>
<keyword evidence="1" id="KW-0812">Transmembrane</keyword>
<dbReference type="PROSITE" id="PS51257">
    <property type="entry name" value="PROKAR_LIPOPROTEIN"/>
    <property type="match status" value="1"/>
</dbReference>
<keyword evidence="1" id="KW-1133">Transmembrane helix</keyword>
<dbReference type="AlphaFoldDB" id="A0A224XED6"/>
<accession>A0A224XED6</accession>